<feature type="domain" description="HTH lysR-type" evidence="5">
    <location>
        <begin position="10"/>
        <end position="65"/>
    </location>
</feature>
<comment type="similarity">
    <text evidence="1">Belongs to the LysR transcriptional regulatory family.</text>
</comment>
<dbReference type="InterPro" id="IPR036388">
    <property type="entry name" value="WH-like_DNA-bd_sf"/>
</dbReference>
<dbReference type="InterPro" id="IPR005119">
    <property type="entry name" value="LysR_subst-bd"/>
</dbReference>
<dbReference type="PROSITE" id="PS50931">
    <property type="entry name" value="HTH_LYSR"/>
    <property type="match status" value="1"/>
</dbReference>
<dbReference type="AlphaFoldDB" id="A0A5E7DMJ0"/>
<dbReference type="Pfam" id="PF00126">
    <property type="entry name" value="HTH_1"/>
    <property type="match status" value="1"/>
</dbReference>
<dbReference type="GO" id="GO:0043565">
    <property type="term" value="F:sequence-specific DNA binding"/>
    <property type="evidence" value="ECO:0007669"/>
    <property type="project" value="TreeGrafter"/>
</dbReference>
<keyword evidence="3" id="KW-0238">DNA-binding</keyword>
<dbReference type="RefSeq" id="WP_150799426.1">
    <property type="nucleotide sequence ID" value="NZ_CABVHU010000010.1"/>
</dbReference>
<accession>A0A5E7DMJ0</accession>
<keyword evidence="2" id="KW-0805">Transcription regulation</keyword>
<name>A0A5E7DMJ0_PSEFL</name>
<sequence length="301" mass="33410">MDKIRHLASLQALQALVEVADTGSFTQAAQTLCLTQSAVSRKIQQLESHFGLPMFVRNSRHVRLTPEGEQVLATARTILAQLKTLEDRLAPQKRPFRIRMHVSLAVRWLLPKLSEFYRSHPDVLLSIETVATEVVEPAIDSDAYILYLPAPSADADCLTLFEEALVPVCAPGLASPTRPLQSVEDLVGFALLHRSADKHDWAQWLAANDGKPLENYRHIPFNLDELALDAAARGLGVAMTDLTLAVESIERGVLVIPFGPPLKTRGIYALNLQPSAASHPACRLIMQWFARQTERLPHELR</sequence>
<evidence type="ECO:0000256" key="1">
    <source>
        <dbReference type="ARBA" id="ARBA00009437"/>
    </source>
</evidence>
<dbReference type="SUPFAM" id="SSF46785">
    <property type="entry name" value="Winged helix' DNA-binding domain"/>
    <property type="match status" value="1"/>
</dbReference>
<organism evidence="6 7">
    <name type="scientific">Pseudomonas fluorescens</name>
    <dbReference type="NCBI Taxonomy" id="294"/>
    <lineage>
        <taxon>Bacteria</taxon>
        <taxon>Pseudomonadati</taxon>
        <taxon>Pseudomonadota</taxon>
        <taxon>Gammaproteobacteria</taxon>
        <taxon>Pseudomonadales</taxon>
        <taxon>Pseudomonadaceae</taxon>
        <taxon>Pseudomonas</taxon>
    </lineage>
</organism>
<dbReference type="PRINTS" id="PR00039">
    <property type="entry name" value="HTHLYSR"/>
</dbReference>
<dbReference type="Gene3D" id="1.10.10.10">
    <property type="entry name" value="Winged helix-like DNA-binding domain superfamily/Winged helix DNA-binding domain"/>
    <property type="match status" value="1"/>
</dbReference>
<protein>
    <submittedName>
        <fullName evidence="6">Glycine cleavage system transcriptional activator</fullName>
    </submittedName>
</protein>
<dbReference type="OrthoDB" id="5526340at2"/>
<evidence type="ECO:0000256" key="3">
    <source>
        <dbReference type="ARBA" id="ARBA00023125"/>
    </source>
</evidence>
<evidence type="ECO:0000256" key="2">
    <source>
        <dbReference type="ARBA" id="ARBA00023015"/>
    </source>
</evidence>
<evidence type="ECO:0000313" key="6">
    <source>
        <dbReference type="EMBL" id="VVO18820.1"/>
    </source>
</evidence>
<dbReference type="Proteomes" id="UP000409037">
    <property type="component" value="Unassembled WGS sequence"/>
</dbReference>
<dbReference type="Pfam" id="PF03466">
    <property type="entry name" value="LysR_substrate"/>
    <property type="match status" value="1"/>
</dbReference>
<dbReference type="GO" id="GO:0006351">
    <property type="term" value="P:DNA-templated transcription"/>
    <property type="evidence" value="ECO:0007669"/>
    <property type="project" value="TreeGrafter"/>
</dbReference>
<proteinExistence type="inferred from homology"/>
<dbReference type="InterPro" id="IPR036390">
    <property type="entry name" value="WH_DNA-bd_sf"/>
</dbReference>
<evidence type="ECO:0000256" key="4">
    <source>
        <dbReference type="ARBA" id="ARBA00023163"/>
    </source>
</evidence>
<dbReference type="PANTHER" id="PTHR30537:SF26">
    <property type="entry name" value="GLYCINE CLEAVAGE SYSTEM TRANSCRIPTIONAL ACTIVATOR"/>
    <property type="match status" value="1"/>
</dbReference>
<dbReference type="InterPro" id="IPR058163">
    <property type="entry name" value="LysR-type_TF_proteobact-type"/>
</dbReference>
<gene>
    <name evidence="6" type="primary">gcvA_10</name>
    <name evidence="6" type="ORF">PS833_04032</name>
</gene>
<keyword evidence="4" id="KW-0804">Transcription</keyword>
<dbReference type="SUPFAM" id="SSF53850">
    <property type="entry name" value="Periplasmic binding protein-like II"/>
    <property type="match status" value="1"/>
</dbReference>
<evidence type="ECO:0000259" key="5">
    <source>
        <dbReference type="PROSITE" id="PS50931"/>
    </source>
</evidence>
<dbReference type="PANTHER" id="PTHR30537">
    <property type="entry name" value="HTH-TYPE TRANSCRIPTIONAL REGULATOR"/>
    <property type="match status" value="1"/>
</dbReference>
<dbReference type="FunFam" id="1.10.10.10:FF:000001">
    <property type="entry name" value="LysR family transcriptional regulator"/>
    <property type="match status" value="1"/>
</dbReference>
<reference evidence="6 7" key="1">
    <citation type="submission" date="2019-09" db="EMBL/GenBank/DDBJ databases">
        <authorList>
            <person name="Chandra G."/>
            <person name="Truman W A."/>
        </authorList>
    </citation>
    <scope>NUCLEOTIDE SEQUENCE [LARGE SCALE GENOMIC DNA]</scope>
    <source>
        <strain evidence="6">PS833</strain>
    </source>
</reference>
<dbReference type="EMBL" id="CABVHU010000010">
    <property type="protein sequence ID" value="VVO18820.1"/>
    <property type="molecule type" value="Genomic_DNA"/>
</dbReference>
<dbReference type="InterPro" id="IPR000847">
    <property type="entry name" value="LysR_HTH_N"/>
</dbReference>
<dbReference type="Gene3D" id="3.40.190.10">
    <property type="entry name" value="Periplasmic binding protein-like II"/>
    <property type="match status" value="2"/>
</dbReference>
<evidence type="ECO:0000313" key="7">
    <source>
        <dbReference type="Proteomes" id="UP000409037"/>
    </source>
</evidence>
<dbReference type="GO" id="GO:0003700">
    <property type="term" value="F:DNA-binding transcription factor activity"/>
    <property type="evidence" value="ECO:0007669"/>
    <property type="project" value="InterPro"/>
</dbReference>